<sequence length="499" mass="55012">MLDSPNASLSFRRGSIQAEALKIEDSSSITTPRNRIERADLASPDSVHTRLAALSFGCANSRTHLRWNTADDVKWDTCSGIARAGSPFKSLHPAQAKPGRHIFAPASKGPLRAPPNSTTQGDELVACKSGRSRLGLGQPRRLFCCLGRTRRWNLTANEIAHFWDETGRRRYSGGPSKIGVLDPSAGLHPSRTQPIAMRFSGCLLFAIRHSTRRPAPYAIRVLRVFRPPLPPPSNRDTDGLHARPVGSSSARAHTPRPLAISPTPPARHFRRDLHGRRTCPRLSATSIDTNINGRWELRRTIFASPQTHSTAPTTLHETNTQAQRRGAVRPHASRHAHTASESHRIPTRRLPARYLIRSLRHRAALQLFHHQRGGRRVDPRAAPNHPPRARVSSARTGRRPDLGFRCQKGRYFGAPEVLVLLPVVRTQRSYQAASLIVFGGGRTARSDRIFACNTNELAYPAFCARQQIDSNLFLPPSGSSPSSSPCSASSLPVRPLAAR</sequence>
<proteinExistence type="predicted"/>
<feature type="region of interest" description="Disordered" evidence="1">
    <location>
        <begin position="306"/>
        <end position="347"/>
    </location>
</feature>
<feature type="region of interest" description="Disordered" evidence="1">
    <location>
        <begin position="474"/>
        <end position="499"/>
    </location>
</feature>
<protein>
    <submittedName>
        <fullName evidence="2">Uncharacterized protein</fullName>
    </submittedName>
</protein>
<dbReference type="EMBL" id="JARKIB010000034">
    <property type="protein sequence ID" value="KAJ7761708.1"/>
    <property type="molecule type" value="Genomic_DNA"/>
</dbReference>
<accession>A0AAD7JFX1</accession>
<evidence type="ECO:0000256" key="1">
    <source>
        <dbReference type="SAM" id="MobiDB-lite"/>
    </source>
</evidence>
<dbReference type="Proteomes" id="UP001215598">
    <property type="component" value="Unassembled WGS sequence"/>
</dbReference>
<organism evidence="2 3">
    <name type="scientific">Mycena metata</name>
    <dbReference type="NCBI Taxonomy" id="1033252"/>
    <lineage>
        <taxon>Eukaryota</taxon>
        <taxon>Fungi</taxon>
        <taxon>Dikarya</taxon>
        <taxon>Basidiomycota</taxon>
        <taxon>Agaricomycotina</taxon>
        <taxon>Agaricomycetes</taxon>
        <taxon>Agaricomycetidae</taxon>
        <taxon>Agaricales</taxon>
        <taxon>Marasmiineae</taxon>
        <taxon>Mycenaceae</taxon>
        <taxon>Mycena</taxon>
    </lineage>
</organism>
<feature type="compositionally biased region" description="Polar residues" evidence="1">
    <location>
        <begin position="306"/>
        <end position="323"/>
    </location>
</feature>
<dbReference type="AlphaFoldDB" id="A0AAD7JFX1"/>
<keyword evidence="3" id="KW-1185">Reference proteome</keyword>
<feature type="region of interest" description="Disordered" evidence="1">
    <location>
        <begin position="371"/>
        <end position="400"/>
    </location>
</feature>
<reference evidence="2" key="1">
    <citation type="submission" date="2023-03" db="EMBL/GenBank/DDBJ databases">
        <title>Massive genome expansion in bonnet fungi (Mycena s.s.) driven by repeated elements and novel gene families across ecological guilds.</title>
        <authorList>
            <consortium name="Lawrence Berkeley National Laboratory"/>
            <person name="Harder C.B."/>
            <person name="Miyauchi S."/>
            <person name="Viragh M."/>
            <person name="Kuo A."/>
            <person name="Thoen E."/>
            <person name="Andreopoulos B."/>
            <person name="Lu D."/>
            <person name="Skrede I."/>
            <person name="Drula E."/>
            <person name="Henrissat B."/>
            <person name="Morin E."/>
            <person name="Kohler A."/>
            <person name="Barry K."/>
            <person name="LaButti K."/>
            <person name="Morin E."/>
            <person name="Salamov A."/>
            <person name="Lipzen A."/>
            <person name="Mereny Z."/>
            <person name="Hegedus B."/>
            <person name="Baldrian P."/>
            <person name="Stursova M."/>
            <person name="Weitz H."/>
            <person name="Taylor A."/>
            <person name="Grigoriev I.V."/>
            <person name="Nagy L.G."/>
            <person name="Martin F."/>
            <person name="Kauserud H."/>
        </authorList>
    </citation>
    <scope>NUCLEOTIDE SEQUENCE</scope>
    <source>
        <strain evidence="2">CBHHK182m</strain>
    </source>
</reference>
<evidence type="ECO:0000313" key="3">
    <source>
        <dbReference type="Proteomes" id="UP001215598"/>
    </source>
</evidence>
<feature type="compositionally biased region" description="Low complexity" evidence="1">
    <location>
        <begin position="474"/>
        <end position="492"/>
    </location>
</feature>
<evidence type="ECO:0000313" key="2">
    <source>
        <dbReference type="EMBL" id="KAJ7761708.1"/>
    </source>
</evidence>
<comment type="caution">
    <text evidence="2">The sequence shown here is derived from an EMBL/GenBank/DDBJ whole genome shotgun (WGS) entry which is preliminary data.</text>
</comment>
<name>A0AAD7JFX1_9AGAR</name>
<feature type="region of interest" description="Disordered" evidence="1">
    <location>
        <begin position="230"/>
        <end position="270"/>
    </location>
</feature>
<feature type="compositionally biased region" description="Basic residues" evidence="1">
    <location>
        <begin position="326"/>
        <end position="337"/>
    </location>
</feature>
<gene>
    <name evidence="2" type="ORF">B0H16DRAFT_1719347</name>
</gene>